<dbReference type="InterPro" id="IPR044861">
    <property type="entry name" value="IPNS-like_FE2OG_OXY"/>
</dbReference>
<sequence length="312" mass="34551">MTGATTSCVPIVDCSALRIDPAEPALTEQVAAACRDFGGFVATGYGLTATGEAFRQARRFFELPVEVRRSVAADRSNHGWIEHRSETSHGREPDLKEVFQIGPDLGPDHPLVRAGTPFHGPNRWPRQLPGFEHAVVALFDQVQELCRDLSVPLARGLTLGSDGLRVHLAEPYTCMRLHRYRVVDPHFARTGEKFGHAPHTDFGLLGIVLQEDGGGLQAEHNGEWIDMPGGGDLITVIVGDLLAWWSGGQYRALRHQVPTPQQRDRYSIGLFVNPAFSRSLHPLNDTDSEPRRCGEFIPNLFDRPRNPATVKF</sequence>
<dbReference type="OrthoDB" id="21825at2"/>
<comment type="pathway">
    <text evidence="1">Antibiotic biosynthesis.</text>
</comment>
<feature type="domain" description="Fe2OG dioxygenase" evidence="4">
    <location>
        <begin position="171"/>
        <end position="274"/>
    </location>
</feature>
<keyword evidence="3" id="KW-0479">Metal-binding</keyword>
<dbReference type="InterPro" id="IPR005123">
    <property type="entry name" value="Oxoglu/Fe-dep_dioxygenase_dom"/>
</dbReference>
<name>A0A1X2LYN0_9MYCO</name>
<dbReference type="Proteomes" id="UP000193247">
    <property type="component" value="Unassembled WGS sequence"/>
</dbReference>
<accession>A0A1X2LYN0</accession>
<dbReference type="EMBL" id="NCXP01000003">
    <property type="protein sequence ID" value="OSC42259.1"/>
    <property type="molecule type" value="Genomic_DNA"/>
</dbReference>
<dbReference type="InterPro" id="IPR026992">
    <property type="entry name" value="DIOX_N"/>
</dbReference>
<comment type="caution">
    <text evidence="5">The sequence shown here is derived from an EMBL/GenBank/DDBJ whole genome shotgun (WGS) entry which is preliminary data.</text>
</comment>
<protein>
    <recommendedName>
        <fullName evidence="4">Fe2OG dioxygenase domain-containing protein</fullName>
    </recommendedName>
</protein>
<dbReference type="STRING" id="1430326.B8W66_04565"/>
<evidence type="ECO:0000256" key="2">
    <source>
        <dbReference type="ARBA" id="ARBA00023194"/>
    </source>
</evidence>
<dbReference type="GO" id="GO:0016491">
    <property type="term" value="F:oxidoreductase activity"/>
    <property type="evidence" value="ECO:0007669"/>
    <property type="project" value="UniProtKB-KW"/>
</dbReference>
<keyword evidence="3" id="KW-0560">Oxidoreductase</keyword>
<dbReference type="PANTHER" id="PTHR47990">
    <property type="entry name" value="2-OXOGLUTARATE (2OG) AND FE(II)-DEPENDENT OXYGENASE SUPERFAMILY PROTEIN-RELATED"/>
    <property type="match status" value="1"/>
</dbReference>
<dbReference type="GO" id="GO:0046872">
    <property type="term" value="F:metal ion binding"/>
    <property type="evidence" value="ECO:0007669"/>
    <property type="project" value="UniProtKB-KW"/>
</dbReference>
<evidence type="ECO:0000313" key="5">
    <source>
        <dbReference type="EMBL" id="OSC42259.1"/>
    </source>
</evidence>
<dbReference type="AlphaFoldDB" id="A0A1X2LYN0"/>
<dbReference type="InterPro" id="IPR050231">
    <property type="entry name" value="Iron_ascorbate_oxido_reductase"/>
</dbReference>
<dbReference type="Pfam" id="PF03171">
    <property type="entry name" value="2OG-FeII_Oxy"/>
    <property type="match status" value="1"/>
</dbReference>
<evidence type="ECO:0000256" key="1">
    <source>
        <dbReference type="ARBA" id="ARBA00004792"/>
    </source>
</evidence>
<dbReference type="Gene3D" id="2.60.120.330">
    <property type="entry name" value="B-lactam Antibiotic, Isopenicillin N Synthase, Chain"/>
    <property type="match status" value="1"/>
</dbReference>
<evidence type="ECO:0000313" key="6">
    <source>
        <dbReference type="Proteomes" id="UP000193247"/>
    </source>
</evidence>
<comment type="similarity">
    <text evidence="3">Belongs to the iron/ascorbate-dependent oxidoreductase family.</text>
</comment>
<keyword evidence="3" id="KW-0408">Iron</keyword>
<dbReference type="GO" id="GO:0017000">
    <property type="term" value="P:antibiotic biosynthetic process"/>
    <property type="evidence" value="ECO:0007669"/>
    <property type="project" value="UniProtKB-KW"/>
</dbReference>
<dbReference type="Pfam" id="PF14226">
    <property type="entry name" value="DIOX_N"/>
    <property type="match status" value="1"/>
</dbReference>
<reference evidence="5 6" key="1">
    <citation type="submission" date="2017-04" db="EMBL/GenBank/DDBJ databases">
        <title>The new phylogeny of genus Mycobacterium.</title>
        <authorList>
            <person name="Tortoli E."/>
            <person name="Trovato A."/>
            <person name="Cirillo D.M."/>
        </authorList>
    </citation>
    <scope>NUCLEOTIDE SEQUENCE [LARGE SCALE GENOMIC DNA]</scope>
    <source>
        <strain evidence="5 6">TBL 1200985</strain>
    </source>
</reference>
<dbReference type="RefSeq" id="WP_085323845.1">
    <property type="nucleotide sequence ID" value="NZ_NCXP01000003.1"/>
</dbReference>
<evidence type="ECO:0000256" key="3">
    <source>
        <dbReference type="RuleBase" id="RU003682"/>
    </source>
</evidence>
<proteinExistence type="inferred from homology"/>
<gene>
    <name evidence="5" type="ORF">B8W66_04565</name>
</gene>
<organism evidence="5 6">
    <name type="scientific">Mycobacterium decipiens</name>
    <dbReference type="NCBI Taxonomy" id="1430326"/>
    <lineage>
        <taxon>Bacteria</taxon>
        <taxon>Bacillati</taxon>
        <taxon>Actinomycetota</taxon>
        <taxon>Actinomycetes</taxon>
        <taxon>Mycobacteriales</taxon>
        <taxon>Mycobacteriaceae</taxon>
        <taxon>Mycobacterium</taxon>
    </lineage>
</organism>
<keyword evidence="6" id="KW-1185">Reference proteome</keyword>
<dbReference type="PROSITE" id="PS51471">
    <property type="entry name" value="FE2OG_OXY"/>
    <property type="match status" value="1"/>
</dbReference>
<dbReference type="InterPro" id="IPR027443">
    <property type="entry name" value="IPNS-like_sf"/>
</dbReference>
<keyword evidence="2" id="KW-0045">Antibiotic biosynthesis</keyword>
<evidence type="ECO:0000259" key="4">
    <source>
        <dbReference type="PROSITE" id="PS51471"/>
    </source>
</evidence>
<dbReference type="SUPFAM" id="SSF51197">
    <property type="entry name" value="Clavaminate synthase-like"/>
    <property type="match status" value="1"/>
</dbReference>